<reference evidence="2 3" key="1">
    <citation type="journal article" date="2019" name="Nat. Ecol. Evol.">
        <title>Megaphylogeny resolves global patterns of mushroom evolution.</title>
        <authorList>
            <person name="Varga T."/>
            <person name="Krizsan K."/>
            <person name="Foldi C."/>
            <person name="Dima B."/>
            <person name="Sanchez-Garcia M."/>
            <person name="Sanchez-Ramirez S."/>
            <person name="Szollosi G.J."/>
            <person name="Szarkandi J.G."/>
            <person name="Papp V."/>
            <person name="Albert L."/>
            <person name="Andreopoulos W."/>
            <person name="Angelini C."/>
            <person name="Antonin V."/>
            <person name="Barry K.W."/>
            <person name="Bougher N.L."/>
            <person name="Buchanan P."/>
            <person name="Buyck B."/>
            <person name="Bense V."/>
            <person name="Catcheside P."/>
            <person name="Chovatia M."/>
            <person name="Cooper J."/>
            <person name="Damon W."/>
            <person name="Desjardin D."/>
            <person name="Finy P."/>
            <person name="Geml J."/>
            <person name="Haridas S."/>
            <person name="Hughes K."/>
            <person name="Justo A."/>
            <person name="Karasinski D."/>
            <person name="Kautmanova I."/>
            <person name="Kiss B."/>
            <person name="Kocsube S."/>
            <person name="Kotiranta H."/>
            <person name="LaButti K.M."/>
            <person name="Lechner B.E."/>
            <person name="Liimatainen K."/>
            <person name="Lipzen A."/>
            <person name="Lukacs Z."/>
            <person name="Mihaltcheva S."/>
            <person name="Morgado L.N."/>
            <person name="Niskanen T."/>
            <person name="Noordeloos M.E."/>
            <person name="Ohm R.A."/>
            <person name="Ortiz-Santana B."/>
            <person name="Ovrebo C."/>
            <person name="Racz N."/>
            <person name="Riley R."/>
            <person name="Savchenko A."/>
            <person name="Shiryaev A."/>
            <person name="Soop K."/>
            <person name="Spirin V."/>
            <person name="Szebenyi C."/>
            <person name="Tomsovsky M."/>
            <person name="Tulloss R.E."/>
            <person name="Uehling J."/>
            <person name="Grigoriev I.V."/>
            <person name="Vagvolgyi C."/>
            <person name="Papp T."/>
            <person name="Martin F.M."/>
            <person name="Miettinen O."/>
            <person name="Hibbett D.S."/>
            <person name="Nagy L.G."/>
        </authorList>
    </citation>
    <scope>NUCLEOTIDE SEQUENCE [LARGE SCALE GENOMIC DNA]</scope>
    <source>
        <strain evidence="2 3">FP101781</strain>
    </source>
</reference>
<comment type="caution">
    <text evidence="2">The sequence shown here is derived from an EMBL/GenBank/DDBJ whole genome shotgun (WGS) entry which is preliminary data.</text>
</comment>
<evidence type="ECO:0000259" key="1">
    <source>
        <dbReference type="Pfam" id="PF00144"/>
    </source>
</evidence>
<name>A0A4Y7T649_COPMI</name>
<dbReference type="SUPFAM" id="SSF56601">
    <property type="entry name" value="beta-lactamase/transpeptidase-like"/>
    <property type="match status" value="1"/>
</dbReference>
<organism evidence="2 3">
    <name type="scientific">Coprinellus micaceus</name>
    <name type="common">Glistening ink-cap mushroom</name>
    <name type="synonym">Coprinus micaceus</name>
    <dbReference type="NCBI Taxonomy" id="71717"/>
    <lineage>
        <taxon>Eukaryota</taxon>
        <taxon>Fungi</taxon>
        <taxon>Dikarya</taxon>
        <taxon>Basidiomycota</taxon>
        <taxon>Agaricomycotina</taxon>
        <taxon>Agaricomycetes</taxon>
        <taxon>Agaricomycetidae</taxon>
        <taxon>Agaricales</taxon>
        <taxon>Agaricineae</taxon>
        <taxon>Psathyrellaceae</taxon>
        <taxon>Coprinellus</taxon>
    </lineage>
</organism>
<dbReference type="Proteomes" id="UP000298030">
    <property type="component" value="Unassembled WGS sequence"/>
</dbReference>
<dbReference type="InterPro" id="IPR012338">
    <property type="entry name" value="Beta-lactam/transpept-like"/>
</dbReference>
<dbReference type="PANTHER" id="PTHR43283:SF3">
    <property type="entry name" value="BETA-LACTAMASE FAMILY PROTEIN (AFU_ORTHOLOGUE AFUA_5G07500)"/>
    <property type="match status" value="1"/>
</dbReference>
<protein>
    <submittedName>
        <fullName evidence="2">Beta-lactamase/transpeptidase-like protein</fullName>
    </submittedName>
</protein>
<dbReference type="EMBL" id="QPFP01000026">
    <property type="protein sequence ID" value="TEB29643.1"/>
    <property type="molecule type" value="Genomic_DNA"/>
</dbReference>
<evidence type="ECO:0000313" key="3">
    <source>
        <dbReference type="Proteomes" id="UP000298030"/>
    </source>
</evidence>
<keyword evidence="3" id="KW-1185">Reference proteome</keyword>
<dbReference type="PANTHER" id="PTHR43283">
    <property type="entry name" value="BETA-LACTAMASE-RELATED"/>
    <property type="match status" value="1"/>
</dbReference>
<feature type="domain" description="Beta-lactamase-related" evidence="1">
    <location>
        <begin position="22"/>
        <end position="247"/>
    </location>
</feature>
<accession>A0A4Y7T649</accession>
<proteinExistence type="predicted"/>
<dbReference type="InterPro" id="IPR001466">
    <property type="entry name" value="Beta-lactam-related"/>
</dbReference>
<evidence type="ECO:0000313" key="2">
    <source>
        <dbReference type="EMBL" id="TEB29643.1"/>
    </source>
</evidence>
<dbReference type="Gene3D" id="3.40.710.10">
    <property type="entry name" value="DD-peptidase/beta-lactamase superfamily"/>
    <property type="match status" value="2"/>
</dbReference>
<dbReference type="STRING" id="71717.A0A4Y7T649"/>
<dbReference type="Pfam" id="PF00144">
    <property type="entry name" value="Beta-lactamase"/>
    <property type="match status" value="1"/>
</dbReference>
<dbReference type="AlphaFoldDB" id="A0A4Y7T649"/>
<gene>
    <name evidence="2" type="ORF">FA13DRAFT_1710892</name>
</gene>
<sequence>MTTTKLTDAGKQALAELVSLTEADNKLPGFAIAVTNTDEQLFASAGGNKVFGNPTSGKVTPESMFWICSLTKLITSIAALQLVEQGKLSVDDPVSKYIPQFNKVVVLEGDYMSKETRPYPGRPAKEAITVARLLNHSSGLAYFTRNPEVAHSNPACSSIKHGPTREATSERFIQLLQEEYPGVPVFFEPGTAFTYGFNTDILGVVIEKVVGKSLEEYCKETIFKPVGMKTTTFRLTEESNQKLVGMTFRNADGSVSPWADHTRLMLVTLKKGFGWAGLCYLIDPATGIAIVVGSQVIPTMDAGAVALFNKVEDIVYANLG</sequence>
<dbReference type="InterPro" id="IPR050789">
    <property type="entry name" value="Diverse_Enzym_Activities"/>
</dbReference>
<dbReference type="OrthoDB" id="428260at2759"/>